<dbReference type="STRING" id="880073.Cabys_2357"/>
<keyword evidence="4" id="KW-1185">Reference proteome</keyword>
<dbReference type="InterPro" id="IPR026444">
    <property type="entry name" value="Secre_tail"/>
</dbReference>
<feature type="chain" id="PRO_5003557126" description="Secretion system C-terminal sorting domain-containing protein" evidence="1">
    <location>
        <begin position="22"/>
        <end position="396"/>
    </location>
</feature>
<evidence type="ECO:0000259" key="2">
    <source>
        <dbReference type="Pfam" id="PF18962"/>
    </source>
</evidence>
<dbReference type="PaxDb" id="880073-Calab_3439"/>
<proteinExistence type="predicted"/>
<keyword evidence="1" id="KW-0732">Signal</keyword>
<feature type="domain" description="Secretion system C-terminal sorting" evidence="2">
    <location>
        <begin position="318"/>
        <end position="392"/>
    </location>
</feature>
<dbReference type="Proteomes" id="UP000004671">
    <property type="component" value="Chromosome"/>
</dbReference>
<evidence type="ECO:0000256" key="1">
    <source>
        <dbReference type="SAM" id="SignalP"/>
    </source>
</evidence>
<protein>
    <recommendedName>
        <fullName evidence="2">Secretion system C-terminal sorting domain-containing protein</fullName>
    </recommendedName>
</protein>
<organism evidence="3 4">
    <name type="scientific">Caldithrix abyssi DSM 13497</name>
    <dbReference type="NCBI Taxonomy" id="880073"/>
    <lineage>
        <taxon>Bacteria</taxon>
        <taxon>Pseudomonadati</taxon>
        <taxon>Calditrichota</taxon>
        <taxon>Calditrichia</taxon>
        <taxon>Calditrichales</taxon>
        <taxon>Calditrichaceae</taxon>
        <taxon>Caldithrix</taxon>
    </lineage>
</organism>
<reference evidence="3 4" key="1">
    <citation type="submission" date="2011-09" db="EMBL/GenBank/DDBJ databases">
        <title>The permanent draft genome of Caldithrix abyssi DSM 13497.</title>
        <authorList>
            <consortium name="US DOE Joint Genome Institute (JGI-PGF)"/>
            <person name="Lucas S."/>
            <person name="Han J."/>
            <person name="Lapidus A."/>
            <person name="Bruce D."/>
            <person name="Goodwin L."/>
            <person name="Pitluck S."/>
            <person name="Peters L."/>
            <person name="Kyrpides N."/>
            <person name="Mavromatis K."/>
            <person name="Ivanova N."/>
            <person name="Mikhailova N."/>
            <person name="Chertkov O."/>
            <person name="Detter J.C."/>
            <person name="Tapia R."/>
            <person name="Han C."/>
            <person name="Land M."/>
            <person name="Hauser L."/>
            <person name="Markowitz V."/>
            <person name="Cheng J.-F."/>
            <person name="Hugenholtz P."/>
            <person name="Woyke T."/>
            <person name="Wu D."/>
            <person name="Spring S."/>
            <person name="Brambilla E."/>
            <person name="Klenk H.-P."/>
            <person name="Eisen J.A."/>
        </authorList>
    </citation>
    <scope>NUCLEOTIDE SEQUENCE [LARGE SCALE GENOMIC DNA]</scope>
    <source>
        <strain evidence="3 4">DSM 13497</strain>
    </source>
</reference>
<dbReference type="Pfam" id="PF18962">
    <property type="entry name" value="Por_Secre_tail"/>
    <property type="match status" value="1"/>
</dbReference>
<dbReference type="Gene3D" id="2.60.40.4070">
    <property type="match status" value="1"/>
</dbReference>
<evidence type="ECO:0000313" key="3">
    <source>
        <dbReference type="EMBL" id="EHO43039.1"/>
    </source>
</evidence>
<dbReference type="InParanoid" id="H1XWR3"/>
<dbReference type="EMBL" id="CM001402">
    <property type="protein sequence ID" value="EHO43039.1"/>
    <property type="molecule type" value="Genomic_DNA"/>
</dbReference>
<gene>
    <name evidence="3" type="ORF">Calab_3439</name>
</gene>
<sequence precursor="true">MKKLILILLLGLACFWEPAMASDSNVPGAFKTSDGIFYLDLPPRADNAPGGAQFAREIAGLNLAERETAIVKAFLAGNVPSFSRKLRPLTFRQTLGSNSYTVVIFPVCDYLAIGSDEDYLYIPLTPSTAQYLAERMHCSMPTQKLVDIIYNKAGIKLRPQPIPPSDQMTTVPVFMQHTDSVKQQLGEMGYDRTADSLIAGHKKDIIISNKIYSPDRNYERVVIYGWHRSVNDPIQPVYNGHSAQYADYSHGVRLIWNTVLINGDSSSFREILKNSQLAGLLSSEGVITRPYYPPSDLFTSMGSLLNSSPSQFILFPNYPNPFNGTTTLSYRLKQSTPVNLSIYNAKGEKIATLINQFQPAGEYRLQWNAATFSSGCYFYRLSSASFSQSRKMLMIK</sequence>
<dbReference type="eggNOG" id="COG0737">
    <property type="taxonomic scope" value="Bacteria"/>
</dbReference>
<accession>H1XWR3</accession>
<name>H1XWR3_CALAY</name>
<dbReference type="HOGENOM" id="CLU_695758_0_0_0"/>
<dbReference type="AlphaFoldDB" id="H1XWR3"/>
<evidence type="ECO:0000313" key="4">
    <source>
        <dbReference type="Proteomes" id="UP000004671"/>
    </source>
</evidence>
<feature type="signal peptide" evidence="1">
    <location>
        <begin position="1"/>
        <end position="21"/>
    </location>
</feature>
<dbReference type="NCBIfam" id="TIGR04183">
    <property type="entry name" value="Por_Secre_tail"/>
    <property type="match status" value="1"/>
</dbReference>